<keyword evidence="4" id="KW-1185">Reference proteome</keyword>
<dbReference type="GO" id="GO:0006955">
    <property type="term" value="P:immune response"/>
    <property type="evidence" value="ECO:0007669"/>
    <property type="project" value="TreeGrafter"/>
</dbReference>
<keyword evidence="2" id="KW-0472">Membrane</keyword>
<evidence type="ECO:0000256" key="1">
    <source>
        <dbReference type="ARBA" id="ARBA00023180"/>
    </source>
</evidence>
<dbReference type="GO" id="GO:0002486">
    <property type="term" value="P:antigen processing and presentation of endogenous peptide antigen via MHC class I via ER pathway, TAP-independent"/>
    <property type="evidence" value="ECO:0007669"/>
    <property type="project" value="TreeGrafter"/>
</dbReference>
<dbReference type="Proteomes" id="UP000551758">
    <property type="component" value="Unassembled WGS sequence"/>
</dbReference>
<dbReference type="AlphaFoldDB" id="A0A7J7EEX3"/>
<keyword evidence="2" id="KW-0812">Transmembrane</keyword>
<gene>
    <name evidence="3" type="ORF">HPG69_000831</name>
</gene>
<accession>A0A7J7EEX3</accession>
<evidence type="ECO:0000313" key="3">
    <source>
        <dbReference type="EMBL" id="KAF5914342.1"/>
    </source>
</evidence>
<proteinExistence type="predicted"/>
<dbReference type="InterPro" id="IPR050208">
    <property type="entry name" value="MHC_class-I_related"/>
</dbReference>
<dbReference type="PANTHER" id="PTHR16675">
    <property type="entry name" value="MHC CLASS I-RELATED"/>
    <property type="match status" value="1"/>
</dbReference>
<dbReference type="InterPro" id="IPR011162">
    <property type="entry name" value="MHC_I/II-like_Ag-recog"/>
</dbReference>
<evidence type="ECO:0008006" key="5">
    <source>
        <dbReference type="Google" id="ProtNLM"/>
    </source>
</evidence>
<dbReference type="InterPro" id="IPR037055">
    <property type="entry name" value="MHC_I-like_Ag-recog_sf"/>
</dbReference>
<evidence type="ECO:0000256" key="2">
    <source>
        <dbReference type="SAM" id="Phobius"/>
    </source>
</evidence>
<organism evidence="3 4">
    <name type="scientific">Diceros bicornis minor</name>
    <name type="common">South-central black rhinoceros</name>
    <dbReference type="NCBI Taxonomy" id="77932"/>
    <lineage>
        <taxon>Eukaryota</taxon>
        <taxon>Metazoa</taxon>
        <taxon>Chordata</taxon>
        <taxon>Craniata</taxon>
        <taxon>Vertebrata</taxon>
        <taxon>Euteleostomi</taxon>
        <taxon>Mammalia</taxon>
        <taxon>Eutheria</taxon>
        <taxon>Laurasiatheria</taxon>
        <taxon>Perissodactyla</taxon>
        <taxon>Rhinocerotidae</taxon>
        <taxon>Diceros</taxon>
    </lineage>
</organism>
<dbReference type="EMBL" id="JACDTQ010003326">
    <property type="protein sequence ID" value="KAF5914342.1"/>
    <property type="molecule type" value="Genomic_DNA"/>
</dbReference>
<dbReference type="GO" id="GO:0005615">
    <property type="term" value="C:extracellular space"/>
    <property type="evidence" value="ECO:0007669"/>
    <property type="project" value="TreeGrafter"/>
</dbReference>
<dbReference type="SUPFAM" id="SSF54452">
    <property type="entry name" value="MHC antigen-recognition domain"/>
    <property type="match status" value="1"/>
</dbReference>
<sequence length="175" mass="19642">AHILCYEFTISPKPKPGQPWCIVEGKVNGDIFLHYHCGSKKFEPEGRLGMKGRMMCLCKANGRTSGSWQFGLDGQIFLLFDSENRNWTVLQPGGRLLKWTLANDRDATTFLMKILNGDCRNWLEQFLLHWEKMLETTASPTTAPATAQSRATAITPITWILLVTLLCSLLLGILG</sequence>
<reference evidence="3 4" key="1">
    <citation type="journal article" date="2020" name="Mol. Biol. Evol.">
        <title>Interspecific Gene Flow and the Evolution of Specialization in Black and White Rhinoceros.</title>
        <authorList>
            <person name="Moodley Y."/>
            <person name="Westbury M.V."/>
            <person name="Russo I.M."/>
            <person name="Gopalakrishnan S."/>
            <person name="Rakotoarivelo A."/>
            <person name="Olsen R.A."/>
            <person name="Prost S."/>
            <person name="Tunstall T."/>
            <person name="Ryder O.A."/>
            <person name="Dalen L."/>
            <person name="Bruford M.W."/>
        </authorList>
    </citation>
    <scope>NUCLEOTIDE SEQUENCE [LARGE SCALE GENOMIC DNA]</scope>
    <source>
        <strain evidence="3">SBR-YM</strain>
        <tissue evidence="3">Skin</tissue>
    </source>
</reference>
<name>A0A7J7EEX3_DICBM</name>
<dbReference type="PANTHER" id="PTHR16675:SF268">
    <property type="entry name" value="UL16-BINDING PROTEIN 1"/>
    <property type="match status" value="1"/>
</dbReference>
<protein>
    <recommendedName>
        <fullName evidence="5">MHC class I-like antigen recognition-like domain-containing protein</fullName>
    </recommendedName>
</protein>
<evidence type="ECO:0000313" key="4">
    <source>
        <dbReference type="Proteomes" id="UP000551758"/>
    </source>
</evidence>
<dbReference type="GO" id="GO:0009897">
    <property type="term" value="C:external side of plasma membrane"/>
    <property type="evidence" value="ECO:0007669"/>
    <property type="project" value="TreeGrafter"/>
</dbReference>
<dbReference type="GO" id="GO:0002476">
    <property type="term" value="P:antigen processing and presentation of endogenous peptide antigen via MHC class Ib"/>
    <property type="evidence" value="ECO:0007669"/>
    <property type="project" value="TreeGrafter"/>
</dbReference>
<dbReference type="Gene3D" id="3.30.500.10">
    <property type="entry name" value="MHC class I-like antigen recognition-like"/>
    <property type="match status" value="2"/>
</dbReference>
<keyword evidence="1" id="KW-0325">Glycoprotein</keyword>
<comment type="caution">
    <text evidence="3">The sequence shown here is derived from an EMBL/GenBank/DDBJ whole genome shotgun (WGS) entry which is preliminary data.</text>
</comment>
<dbReference type="GO" id="GO:0001916">
    <property type="term" value="P:positive regulation of T cell mediated cytotoxicity"/>
    <property type="evidence" value="ECO:0007669"/>
    <property type="project" value="TreeGrafter"/>
</dbReference>
<keyword evidence="2" id="KW-1133">Transmembrane helix</keyword>
<feature type="transmembrane region" description="Helical" evidence="2">
    <location>
        <begin position="157"/>
        <end position="174"/>
    </location>
</feature>
<feature type="non-terminal residue" evidence="3">
    <location>
        <position position="1"/>
    </location>
</feature>